<evidence type="ECO:0000313" key="3">
    <source>
        <dbReference type="Proteomes" id="UP000007148"/>
    </source>
</evidence>
<proteinExistence type="predicted"/>
<dbReference type="HOGENOM" id="CLU_2942646_0_0_1"/>
<dbReference type="AlphaFoldDB" id="G4U0D0"/>
<organism evidence="2 3">
    <name type="scientific">Serendipita indica (strain DSM 11827)</name>
    <name type="common">Root endophyte fungus</name>
    <name type="synonym">Piriformospora indica</name>
    <dbReference type="NCBI Taxonomy" id="1109443"/>
    <lineage>
        <taxon>Eukaryota</taxon>
        <taxon>Fungi</taxon>
        <taxon>Dikarya</taxon>
        <taxon>Basidiomycota</taxon>
        <taxon>Agaricomycotina</taxon>
        <taxon>Agaricomycetes</taxon>
        <taxon>Sebacinales</taxon>
        <taxon>Serendipitaceae</taxon>
        <taxon>Serendipita</taxon>
    </lineage>
</organism>
<name>G4U0D0_SERID</name>
<dbReference type="EMBL" id="CAFZ01001197">
    <property type="protein sequence ID" value="CCA77023.1"/>
    <property type="molecule type" value="Genomic_DNA"/>
</dbReference>
<dbReference type="InParanoid" id="G4U0D0"/>
<keyword evidence="3" id="KW-1185">Reference proteome</keyword>
<sequence length="60" mass="6901">MDPTVGQLVQRMQENPDSIQIPFVHNRTAEVAQEPTTSNANQSSSQPPGYTRYNFRPRRR</sequence>
<reference evidence="2 3" key="1">
    <citation type="journal article" date="2011" name="PLoS Pathog.">
        <title>Endophytic Life Strategies Decoded by Genome and Transcriptome Analyses of the Mutualistic Root Symbiont Piriformospora indica.</title>
        <authorList>
            <person name="Zuccaro A."/>
            <person name="Lahrmann U."/>
            <person name="Guldener U."/>
            <person name="Langen G."/>
            <person name="Pfiffi S."/>
            <person name="Biedenkopf D."/>
            <person name="Wong P."/>
            <person name="Samans B."/>
            <person name="Grimm C."/>
            <person name="Basiewicz M."/>
            <person name="Murat C."/>
            <person name="Martin F."/>
            <person name="Kogel K.H."/>
        </authorList>
    </citation>
    <scope>NUCLEOTIDE SEQUENCE [LARGE SCALE GENOMIC DNA]</scope>
    <source>
        <strain evidence="2 3">DSM 11827</strain>
    </source>
</reference>
<evidence type="ECO:0000313" key="2">
    <source>
        <dbReference type="EMBL" id="CCA77023.1"/>
    </source>
</evidence>
<gene>
    <name evidence="2" type="ORF">PIIN_11008</name>
</gene>
<dbReference type="Proteomes" id="UP000007148">
    <property type="component" value="Unassembled WGS sequence"/>
</dbReference>
<feature type="region of interest" description="Disordered" evidence="1">
    <location>
        <begin position="30"/>
        <end position="60"/>
    </location>
</feature>
<protein>
    <submittedName>
        <fullName evidence="2">Uncharacterized protein</fullName>
    </submittedName>
</protein>
<evidence type="ECO:0000256" key="1">
    <source>
        <dbReference type="SAM" id="MobiDB-lite"/>
    </source>
</evidence>
<feature type="compositionally biased region" description="Polar residues" evidence="1">
    <location>
        <begin position="34"/>
        <end position="48"/>
    </location>
</feature>
<comment type="caution">
    <text evidence="2">The sequence shown here is derived from an EMBL/GenBank/DDBJ whole genome shotgun (WGS) entry which is preliminary data.</text>
</comment>
<accession>G4U0D0</accession>